<evidence type="ECO:0000313" key="2">
    <source>
        <dbReference type="EMBL" id="EOD01596.1"/>
    </source>
</evidence>
<dbReference type="EMBL" id="ARZA01000047">
    <property type="protein sequence ID" value="EOD01596.1"/>
    <property type="molecule type" value="Genomic_DNA"/>
</dbReference>
<evidence type="ECO:0008006" key="4">
    <source>
        <dbReference type="Google" id="ProtNLM"/>
    </source>
</evidence>
<reference evidence="2 3" key="1">
    <citation type="journal article" date="2015" name="Geomicrobiol. J.">
        <title>Caldisalinibacter kiritimatiensis gen. nov., sp. nov., a moderately thermohalophilic thiosulfate-reducing bacterium from a hypersaline microbial mat.</title>
        <authorList>
            <person name="Ben Hania W."/>
            <person name="Joseph M."/>
            <person name="Fiebig A."/>
            <person name="Bunk B."/>
            <person name="Klenk H.-P."/>
            <person name="Fardeau M.-L."/>
            <person name="Spring S."/>
        </authorList>
    </citation>
    <scope>NUCLEOTIDE SEQUENCE [LARGE SCALE GENOMIC DNA]</scope>
    <source>
        <strain evidence="2 3">L21-TH-D2</strain>
    </source>
</reference>
<keyword evidence="1" id="KW-0812">Transmembrane</keyword>
<keyword evidence="1" id="KW-1133">Transmembrane helix</keyword>
<evidence type="ECO:0000256" key="1">
    <source>
        <dbReference type="SAM" id="Phobius"/>
    </source>
</evidence>
<protein>
    <recommendedName>
        <fullName evidence="4">Asparagine synthase</fullName>
    </recommendedName>
</protein>
<feature type="transmembrane region" description="Helical" evidence="1">
    <location>
        <begin position="31"/>
        <end position="51"/>
    </location>
</feature>
<dbReference type="Proteomes" id="UP000013378">
    <property type="component" value="Unassembled WGS sequence"/>
</dbReference>
<accession>R1CSG3</accession>
<name>R1CSG3_9FIRM</name>
<proteinExistence type="predicted"/>
<keyword evidence="1" id="KW-0472">Membrane</keyword>
<dbReference type="PATRIC" id="fig|1304284.3.peg.330"/>
<dbReference type="eggNOG" id="ENOG5033A5P">
    <property type="taxonomic scope" value="Bacteria"/>
</dbReference>
<dbReference type="RefSeq" id="WP_006307482.1">
    <property type="nucleotide sequence ID" value="NZ_ARZA01000047.1"/>
</dbReference>
<dbReference type="AlphaFoldDB" id="R1CSG3"/>
<dbReference type="OrthoDB" id="1756838at2"/>
<gene>
    <name evidence="2" type="ORF">L21TH_0335</name>
</gene>
<keyword evidence="3" id="KW-1185">Reference proteome</keyword>
<organism evidence="2 3">
    <name type="scientific">Caldisalinibacter kiritimatiensis</name>
    <dbReference type="NCBI Taxonomy" id="1304284"/>
    <lineage>
        <taxon>Bacteria</taxon>
        <taxon>Bacillati</taxon>
        <taxon>Bacillota</taxon>
        <taxon>Tissierellia</taxon>
        <taxon>Tissierellales</taxon>
        <taxon>Thermohalobacteraceae</taxon>
        <taxon>Caldisalinibacter</taxon>
    </lineage>
</organism>
<evidence type="ECO:0000313" key="3">
    <source>
        <dbReference type="Proteomes" id="UP000013378"/>
    </source>
</evidence>
<comment type="caution">
    <text evidence="2">The sequence shown here is derived from an EMBL/GenBank/DDBJ whole genome shotgun (WGS) entry which is preliminary data.</text>
</comment>
<sequence>MQTKEGLIPTALGTVVTTTGFVLRNTLPASFAWGIVGFGLAHIVLGGIDLVEHRNHESSEPMQEFH</sequence>